<gene>
    <name evidence="1" type="ORF">A1QO_15435</name>
</gene>
<reference evidence="1 2" key="1">
    <citation type="journal article" date="2012" name="Science">
        <title>Ecological populations of bacteria act as socially cohesive units of antibiotic production and resistance.</title>
        <authorList>
            <person name="Cordero O.X."/>
            <person name="Wildschutte H."/>
            <person name="Kirkup B."/>
            <person name="Proehl S."/>
            <person name="Ngo L."/>
            <person name="Hussain F."/>
            <person name="Le Roux F."/>
            <person name="Mincer T."/>
            <person name="Polz M.F."/>
        </authorList>
    </citation>
    <scope>NUCLEOTIDE SEQUENCE [LARGE SCALE GENOMIC DNA]</scope>
    <source>
        <strain evidence="1 2">ZF-129</strain>
    </source>
</reference>
<dbReference type="STRING" id="1187848.A1QO_15435"/>
<dbReference type="Pfam" id="PF05944">
    <property type="entry name" value="Phage_term_smal"/>
    <property type="match status" value="1"/>
</dbReference>
<dbReference type="GO" id="GO:0003677">
    <property type="term" value="F:DNA binding"/>
    <property type="evidence" value="ECO:0007669"/>
    <property type="project" value="InterPro"/>
</dbReference>
<dbReference type="EMBL" id="AJYQ02000137">
    <property type="protein sequence ID" value="OEE30723.1"/>
    <property type="molecule type" value="Genomic_DNA"/>
</dbReference>
<evidence type="ECO:0000313" key="2">
    <source>
        <dbReference type="Proteomes" id="UP000094741"/>
    </source>
</evidence>
<dbReference type="eggNOG" id="ENOG5031N0W">
    <property type="taxonomic scope" value="Bacteria"/>
</dbReference>
<sequence>MLSILMKRKHQLQSTPQVSKQVDKPAVSVTARPAFHDKPWEETQAALKQDLSYLKTLSGSKEKDPFKEELIKKYRPLVEKLLDTHKGNYGNLDVMWWFYLWQIDLGQLEVIHDDFRTAIGAGLETPTSWKMNGQTAFLGYVFQYSNNAYKAKKVFKREYLINAVKDLLSGELATNAPLKVKMFRLVGDWYFDEGQKEQAHNLFELVMKLDSTKGGRKTKLNDLKQELGYEPH</sequence>
<name>A0A1E5BA00_9VIBR</name>
<dbReference type="RefSeq" id="WP_017041879.1">
    <property type="nucleotide sequence ID" value="NZ_AJYQ02000137.1"/>
</dbReference>
<proteinExistence type="predicted"/>
<comment type="caution">
    <text evidence="1">The sequence shown here is derived from an EMBL/GenBank/DDBJ whole genome shotgun (WGS) entry which is preliminary data.</text>
</comment>
<dbReference type="Proteomes" id="UP000094741">
    <property type="component" value="Unassembled WGS sequence"/>
</dbReference>
<organism evidence="1 2">
    <name type="scientific">Vibrio genomosp. F10 str. ZF-129</name>
    <dbReference type="NCBI Taxonomy" id="1187848"/>
    <lineage>
        <taxon>Bacteria</taxon>
        <taxon>Pseudomonadati</taxon>
        <taxon>Pseudomonadota</taxon>
        <taxon>Gammaproteobacteria</taxon>
        <taxon>Vibrionales</taxon>
        <taxon>Vibrionaceae</taxon>
        <taxon>Vibrio</taxon>
    </lineage>
</organism>
<evidence type="ECO:0008006" key="3">
    <source>
        <dbReference type="Google" id="ProtNLM"/>
    </source>
</evidence>
<dbReference type="AlphaFoldDB" id="A0A1E5BA00"/>
<dbReference type="OrthoDB" id="5894353at2"/>
<evidence type="ECO:0000313" key="1">
    <source>
        <dbReference type="EMBL" id="OEE30723.1"/>
    </source>
</evidence>
<protein>
    <recommendedName>
        <fullName evidence="3">Terminase</fullName>
    </recommendedName>
</protein>
<dbReference type="InterPro" id="IPR010270">
    <property type="entry name" value="Phage_P2_GpM"/>
</dbReference>
<accession>A0A1E5BA00</accession>
<dbReference type="GO" id="GO:0004519">
    <property type="term" value="F:endonuclease activity"/>
    <property type="evidence" value="ECO:0007669"/>
    <property type="project" value="InterPro"/>
</dbReference>